<gene>
    <name evidence="1" type="ORF">EXN66_Car019127</name>
</gene>
<sequence length="71" mass="8442">MSCLEETRHRSPPAQYHPYSRTWWWQHLAVGMFYSGRNWRLVRIDGKMNAAMYRDILDGNLFQSVLGLRLG</sequence>
<protein>
    <submittedName>
        <fullName evidence="1">Uncharacterized protein</fullName>
    </submittedName>
</protein>
<reference evidence="1 2" key="1">
    <citation type="submission" date="2019-02" db="EMBL/GenBank/DDBJ databases">
        <title>Opniocepnalus argus genome.</title>
        <authorList>
            <person name="Zhou C."/>
            <person name="Xiao S."/>
        </authorList>
    </citation>
    <scope>NUCLEOTIDE SEQUENCE [LARGE SCALE GENOMIC DNA]</scope>
    <source>
        <strain evidence="1">OARG1902GOOAL</strain>
        <tissue evidence="1">Muscle</tissue>
    </source>
</reference>
<proteinExistence type="predicted"/>
<accession>A0A6G1QM46</accession>
<evidence type="ECO:0000313" key="2">
    <source>
        <dbReference type="Proteomes" id="UP000503349"/>
    </source>
</evidence>
<dbReference type="AlphaFoldDB" id="A0A6G1QM46"/>
<organism evidence="1 2">
    <name type="scientific">Channa argus</name>
    <name type="common">Northern snakehead</name>
    <name type="synonym">Ophicephalus argus</name>
    <dbReference type="NCBI Taxonomy" id="215402"/>
    <lineage>
        <taxon>Eukaryota</taxon>
        <taxon>Metazoa</taxon>
        <taxon>Chordata</taxon>
        <taxon>Craniata</taxon>
        <taxon>Vertebrata</taxon>
        <taxon>Euteleostomi</taxon>
        <taxon>Actinopterygii</taxon>
        <taxon>Neopterygii</taxon>
        <taxon>Teleostei</taxon>
        <taxon>Neoteleostei</taxon>
        <taxon>Acanthomorphata</taxon>
        <taxon>Anabantaria</taxon>
        <taxon>Anabantiformes</taxon>
        <taxon>Channoidei</taxon>
        <taxon>Channidae</taxon>
        <taxon>Channa</taxon>
    </lineage>
</organism>
<reference evidence="2" key="2">
    <citation type="submission" date="2019-02" db="EMBL/GenBank/DDBJ databases">
        <title>Opniocepnalus argus Var Kimnra genome.</title>
        <authorList>
            <person name="Zhou C."/>
            <person name="Xiao S."/>
        </authorList>
    </citation>
    <scope>NUCLEOTIDE SEQUENCE [LARGE SCALE GENOMIC DNA]</scope>
</reference>
<dbReference type="EMBL" id="CM015730">
    <property type="protein sequence ID" value="KAF3703439.1"/>
    <property type="molecule type" value="Genomic_DNA"/>
</dbReference>
<dbReference type="Proteomes" id="UP000503349">
    <property type="component" value="Chromosome 19"/>
</dbReference>
<evidence type="ECO:0000313" key="1">
    <source>
        <dbReference type="EMBL" id="KAF3703439.1"/>
    </source>
</evidence>
<keyword evidence="2" id="KW-1185">Reference proteome</keyword>
<name>A0A6G1QM46_CHAAH</name>